<dbReference type="EMBL" id="AMQN01003698">
    <property type="status" value="NOT_ANNOTATED_CDS"/>
    <property type="molecule type" value="Genomic_DNA"/>
</dbReference>
<dbReference type="Proteomes" id="UP000014760">
    <property type="component" value="Unassembled WGS sequence"/>
</dbReference>
<evidence type="ECO:0000313" key="3">
    <source>
        <dbReference type="EnsemblMetazoa" id="CapteP222841"/>
    </source>
</evidence>
<dbReference type="InterPro" id="IPR035994">
    <property type="entry name" value="Nucleoside_phosphorylase_sf"/>
</dbReference>
<name>R7T6R5_CAPTE</name>
<dbReference type="GO" id="GO:0003824">
    <property type="term" value="F:catalytic activity"/>
    <property type="evidence" value="ECO:0007669"/>
    <property type="project" value="InterPro"/>
</dbReference>
<evidence type="ECO:0000313" key="4">
    <source>
        <dbReference type="Proteomes" id="UP000014760"/>
    </source>
</evidence>
<sequence length="786" mass="87908">MCLTGMGHPTEPKIGDQRLVRIEHVLEETIDPLTVCHTAPGGIVIAKPTADLADVEPPNIRTEFLAHLFDVAKNKEHDELEKREISFWFHYDEDQQLQANTAKEFFRKLLEPETFPKDHTSFIMKTMVLFQSFASILRVDLNLQPTPKTNDDSEDDDIIPQITPTRKVIPRRNLRKHAVRRVTKSEDDLEPLEGSLIQNYITVLTPAKYDYQCLPEVPVSRKTMVSFSLRAKSVGHVALSSVYGDTRESTYEISIGADHNCTCLIRNGGEGEIVAQASTWEVLDPMEFRHFWISWENDEVILGRGSECGEDVILKWAVPESARHSVNCISVSTDCGSSGEWEFVELIEAEAAAPKRLSARRSLIQNALLWHAKKLRMLNILDNAFPASLNTVDLLRLSKTNLKDMMTAYVHLKELQRSGWIVEATRGVWKRAPVTKFDADHELVLVADTLESADMAFSQQPLVGIITSHVEEKYAVDIMMADKMTLLKHRADGGSRAFVYTFGSIGGHRVVTTKLPHRGLSKASQAAHEAAVVDFLDGFPGLRHILLVGTCGAVPHYADYRKHVRLGDIVLSLPPKHGDAVYHHCDKATGSPTDKSFMVTSFQSRDHTLEGIIRSIKEKQERESFTVIRPFERSLNAAVDVLTAEASSFTRPPQSSDKLYAYINGDRRTLVDHPMPLGTRENRFFKPNRPNVRFGSFGSNKYVARNVELRMNFAEKCACVAFDDDSLPVMKALQRAGKHSFALIKAAADYADGRSNLDWLPYAAVSAAAMAKEVIGGLPSEGHRKG</sequence>
<dbReference type="PANTHER" id="PTHR47705">
    <property type="entry name" value="AGAP000321-PA"/>
    <property type="match status" value="1"/>
</dbReference>
<dbReference type="InterPro" id="IPR022041">
    <property type="entry name" value="Methyltransf_FA"/>
</dbReference>
<proteinExistence type="predicted"/>
<keyword evidence="4" id="KW-1185">Reference proteome</keyword>
<feature type="domain" description="Farnesoic acid O-methyl transferase" evidence="1">
    <location>
        <begin position="209"/>
        <end position="343"/>
    </location>
</feature>
<evidence type="ECO:0000313" key="2">
    <source>
        <dbReference type="EMBL" id="ELT87065.1"/>
    </source>
</evidence>
<dbReference type="EnsemblMetazoa" id="CapteT222841">
    <property type="protein sequence ID" value="CapteP222841"/>
    <property type="gene ID" value="CapteG222841"/>
</dbReference>
<reference evidence="4" key="1">
    <citation type="submission" date="2012-12" db="EMBL/GenBank/DDBJ databases">
        <authorList>
            <person name="Hellsten U."/>
            <person name="Grimwood J."/>
            <person name="Chapman J.A."/>
            <person name="Shapiro H."/>
            <person name="Aerts A."/>
            <person name="Otillar R.P."/>
            <person name="Terry A.Y."/>
            <person name="Boore J.L."/>
            <person name="Simakov O."/>
            <person name="Marletaz F."/>
            <person name="Cho S.-J."/>
            <person name="Edsinger-Gonzales E."/>
            <person name="Havlak P."/>
            <person name="Kuo D.-H."/>
            <person name="Larsson T."/>
            <person name="Lv J."/>
            <person name="Arendt D."/>
            <person name="Savage R."/>
            <person name="Osoegawa K."/>
            <person name="de Jong P."/>
            <person name="Lindberg D.R."/>
            <person name="Seaver E.C."/>
            <person name="Weisblat D.A."/>
            <person name="Putnam N.H."/>
            <person name="Grigoriev I.V."/>
            <person name="Rokhsar D.S."/>
        </authorList>
    </citation>
    <scope>NUCLEOTIDE SEQUENCE</scope>
    <source>
        <strain evidence="4">I ESC-2004</strain>
    </source>
</reference>
<protein>
    <recommendedName>
        <fullName evidence="1">Farnesoic acid O-methyl transferase domain-containing protein</fullName>
    </recommendedName>
</protein>
<reference evidence="3" key="3">
    <citation type="submission" date="2015-06" db="UniProtKB">
        <authorList>
            <consortium name="EnsemblMetazoa"/>
        </authorList>
    </citation>
    <scope>IDENTIFICATION</scope>
</reference>
<evidence type="ECO:0000259" key="1">
    <source>
        <dbReference type="Pfam" id="PF12248"/>
    </source>
</evidence>
<dbReference type="OrthoDB" id="1577640at2759"/>
<dbReference type="GO" id="GO:0009116">
    <property type="term" value="P:nucleoside metabolic process"/>
    <property type="evidence" value="ECO:0007669"/>
    <property type="project" value="InterPro"/>
</dbReference>
<dbReference type="PANTHER" id="PTHR47705:SF1">
    <property type="entry name" value="PNP_UDP_1 DOMAIN-CONTAINING PROTEIN"/>
    <property type="match status" value="1"/>
</dbReference>
<dbReference type="OMA" id="MRLERMF"/>
<dbReference type="SUPFAM" id="SSF53167">
    <property type="entry name" value="Purine and uridine phosphorylases"/>
    <property type="match status" value="1"/>
</dbReference>
<dbReference type="EMBL" id="KB312525">
    <property type="protein sequence ID" value="ELT87065.1"/>
    <property type="molecule type" value="Genomic_DNA"/>
</dbReference>
<dbReference type="AlphaFoldDB" id="R7T6R5"/>
<dbReference type="STRING" id="283909.R7T6R5"/>
<dbReference type="HOGENOM" id="CLU_019799_0_0_1"/>
<organism evidence="2">
    <name type="scientific">Capitella teleta</name>
    <name type="common">Polychaete worm</name>
    <dbReference type="NCBI Taxonomy" id="283909"/>
    <lineage>
        <taxon>Eukaryota</taxon>
        <taxon>Metazoa</taxon>
        <taxon>Spiralia</taxon>
        <taxon>Lophotrochozoa</taxon>
        <taxon>Annelida</taxon>
        <taxon>Polychaeta</taxon>
        <taxon>Sedentaria</taxon>
        <taxon>Scolecida</taxon>
        <taxon>Capitellidae</taxon>
        <taxon>Capitella</taxon>
    </lineage>
</organism>
<accession>R7T6R5</accession>
<dbReference type="Gene3D" id="3.40.50.1580">
    <property type="entry name" value="Nucleoside phosphorylase domain"/>
    <property type="match status" value="1"/>
</dbReference>
<reference evidence="2 4" key="2">
    <citation type="journal article" date="2013" name="Nature">
        <title>Insights into bilaterian evolution from three spiralian genomes.</title>
        <authorList>
            <person name="Simakov O."/>
            <person name="Marletaz F."/>
            <person name="Cho S.J."/>
            <person name="Edsinger-Gonzales E."/>
            <person name="Havlak P."/>
            <person name="Hellsten U."/>
            <person name="Kuo D.H."/>
            <person name="Larsson T."/>
            <person name="Lv J."/>
            <person name="Arendt D."/>
            <person name="Savage R."/>
            <person name="Osoegawa K."/>
            <person name="de Jong P."/>
            <person name="Grimwood J."/>
            <person name="Chapman J.A."/>
            <person name="Shapiro H."/>
            <person name="Aerts A."/>
            <person name="Otillar R.P."/>
            <person name="Terry A.Y."/>
            <person name="Boore J.L."/>
            <person name="Grigoriev I.V."/>
            <person name="Lindberg D.R."/>
            <person name="Seaver E.C."/>
            <person name="Weisblat D.A."/>
            <person name="Putnam N.H."/>
            <person name="Rokhsar D.S."/>
        </authorList>
    </citation>
    <scope>NUCLEOTIDE SEQUENCE</scope>
    <source>
        <strain evidence="2 4">I ESC-2004</strain>
    </source>
</reference>
<gene>
    <name evidence="2" type="ORF">CAPTEDRAFT_222841</name>
</gene>
<dbReference type="Pfam" id="PF12248">
    <property type="entry name" value="Methyltransf_FA"/>
    <property type="match status" value="1"/>
</dbReference>